<protein>
    <submittedName>
        <fullName evidence="4">Response regulator receiver domain protein</fullName>
    </submittedName>
</protein>
<gene>
    <name evidence="4" type="ORF">BIFANG_02227</name>
</gene>
<feature type="modified residue" description="4-aspartylphosphate" evidence="1">
    <location>
        <position position="65"/>
    </location>
</feature>
<dbReference type="Pfam" id="PF04397">
    <property type="entry name" value="LytTR"/>
    <property type="match status" value="1"/>
</dbReference>
<evidence type="ECO:0000313" key="5">
    <source>
        <dbReference type="Proteomes" id="UP000006408"/>
    </source>
</evidence>
<comment type="caution">
    <text evidence="4">The sequence shown here is derived from an EMBL/GenBank/DDBJ whole genome shotgun (WGS) entry which is preliminary data.</text>
</comment>
<dbReference type="HOGENOM" id="CLU_938985_0_0_11"/>
<dbReference type="KEGG" id="bang:BBAG_1563"/>
<dbReference type="EMBL" id="ABYS02000003">
    <property type="protein sequence ID" value="EEP21832.1"/>
    <property type="molecule type" value="Genomic_DNA"/>
</dbReference>
<dbReference type="InterPro" id="IPR046947">
    <property type="entry name" value="LytR-like"/>
</dbReference>
<dbReference type="InterPro" id="IPR001789">
    <property type="entry name" value="Sig_transdc_resp-reg_receiver"/>
</dbReference>
<dbReference type="eggNOG" id="COG3279">
    <property type="taxonomic scope" value="Bacteria"/>
</dbReference>
<dbReference type="Proteomes" id="UP000006408">
    <property type="component" value="Unassembled WGS sequence"/>
</dbReference>
<organism evidence="4 5">
    <name type="scientific">Bifidobacterium angulatum DSM 20098 = JCM 7096</name>
    <dbReference type="NCBI Taxonomy" id="518635"/>
    <lineage>
        <taxon>Bacteria</taxon>
        <taxon>Bacillati</taxon>
        <taxon>Actinomycetota</taxon>
        <taxon>Actinomycetes</taxon>
        <taxon>Bifidobacteriales</taxon>
        <taxon>Bifidobacteriaceae</taxon>
        <taxon>Bifidobacterium</taxon>
    </lineage>
</organism>
<keyword evidence="5" id="KW-1185">Reference proteome</keyword>
<sequence>MYRIAVVDDVPTQCDALANAIDSICAARNDGYDVEISRFNTIADFEQALLSLREQDDTFDIVFMDIVFGDSTVDSDTSSASIADHNEADADETGNSETGNTAHHENGIEAVARLFGTRPQDEQNDQDNQDDQDALELPTQVVYVTGHAEYCTKVYDTDHVSFLLKPVGRTELRGALKKAIDRCEAYRSNPIRVHMGKMEYVVWPQHIQYMERTARTLLIHYDDGRVLRSYLKLRSLEPMMPNYLIRCHASYMVNLYAVAAFAGTDFVMCDGVRIPISQRRRHKTALSFERFTRSAR</sequence>
<proteinExistence type="predicted"/>
<dbReference type="PANTHER" id="PTHR37299">
    <property type="entry name" value="TRANSCRIPTIONAL REGULATOR-RELATED"/>
    <property type="match status" value="1"/>
</dbReference>
<dbReference type="GO" id="GO:0000156">
    <property type="term" value="F:phosphorelay response regulator activity"/>
    <property type="evidence" value="ECO:0007669"/>
    <property type="project" value="InterPro"/>
</dbReference>
<dbReference type="PATRIC" id="fig|518635.17.peg.1645"/>
<reference evidence="4" key="1">
    <citation type="submission" date="2009-04" db="EMBL/GenBank/DDBJ databases">
        <authorList>
            <person name="Weinstock G."/>
            <person name="Sodergren E."/>
            <person name="Clifton S."/>
            <person name="Fulton L."/>
            <person name="Fulton B."/>
            <person name="Courtney L."/>
            <person name="Fronick C."/>
            <person name="Harrison M."/>
            <person name="Strong C."/>
            <person name="Farmer C."/>
            <person name="Delahaunty K."/>
            <person name="Markovic C."/>
            <person name="Hall O."/>
            <person name="Minx P."/>
            <person name="Tomlinson C."/>
            <person name="Mitreva M."/>
            <person name="Nelson J."/>
            <person name="Hou S."/>
            <person name="Wollam A."/>
            <person name="Pepin K.H."/>
            <person name="Johnson M."/>
            <person name="Bhonagiri V."/>
            <person name="Nash W.E."/>
            <person name="Warren W."/>
            <person name="Chinwalla A."/>
            <person name="Mardis E.R."/>
            <person name="Wilson R.K."/>
        </authorList>
    </citation>
    <scope>NUCLEOTIDE SEQUENCE [LARGE SCALE GENOMIC DNA]</scope>
    <source>
        <strain evidence="4">DSM 20098</strain>
    </source>
</reference>
<dbReference type="Gene3D" id="3.40.50.2300">
    <property type="match status" value="1"/>
</dbReference>
<accession>C4FD45</accession>
<dbReference type="InterPro" id="IPR007492">
    <property type="entry name" value="LytTR_DNA-bd_dom"/>
</dbReference>
<feature type="region of interest" description="Disordered" evidence="2">
    <location>
        <begin position="74"/>
        <end position="103"/>
    </location>
</feature>
<name>C4FD45_9BIFI</name>
<feature type="domain" description="Response regulatory" evidence="3">
    <location>
        <begin position="3"/>
        <end position="180"/>
    </location>
</feature>
<evidence type="ECO:0000256" key="1">
    <source>
        <dbReference type="PROSITE-ProRule" id="PRU00169"/>
    </source>
</evidence>
<evidence type="ECO:0000313" key="4">
    <source>
        <dbReference type="EMBL" id="EEP21832.1"/>
    </source>
</evidence>
<dbReference type="GeneID" id="42865876"/>
<evidence type="ECO:0000259" key="3">
    <source>
        <dbReference type="PROSITE" id="PS50110"/>
    </source>
</evidence>
<dbReference type="PROSITE" id="PS50110">
    <property type="entry name" value="RESPONSE_REGULATORY"/>
    <property type="match status" value="1"/>
</dbReference>
<feature type="compositionally biased region" description="Low complexity" evidence="2">
    <location>
        <begin position="74"/>
        <end position="83"/>
    </location>
</feature>
<dbReference type="PANTHER" id="PTHR37299:SF1">
    <property type="entry name" value="STAGE 0 SPORULATION PROTEIN A HOMOLOG"/>
    <property type="match status" value="1"/>
</dbReference>
<dbReference type="SMART" id="SM00850">
    <property type="entry name" value="LytTR"/>
    <property type="match status" value="1"/>
</dbReference>
<dbReference type="AlphaFoldDB" id="C4FD45"/>
<dbReference type="InterPro" id="IPR011006">
    <property type="entry name" value="CheY-like_superfamily"/>
</dbReference>
<dbReference type="SUPFAM" id="SSF52172">
    <property type="entry name" value="CheY-like"/>
    <property type="match status" value="1"/>
</dbReference>
<dbReference type="GO" id="GO:0003677">
    <property type="term" value="F:DNA binding"/>
    <property type="evidence" value="ECO:0007669"/>
    <property type="project" value="InterPro"/>
</dbReference>
<dbReference type="RefSeq" id="WP_003825254.1">
    <property type="nucleotide sequence ID" value="NZ_AP012322.1"/>
</dbReference>
<evidence type="ECO:0000256" key="2">
    <source>
        <dbReference type="SAM" id="MobiDB-lite"/>
    </source>
</evidence>
<keyword evidence="1" id="KW-0597">Phosphoprotein</keyword>
<dbReference type="Gene3D" id="2.40.50.1020">
    <property type="entry name" value="LytTr DNA-binding domain"/>
    <property type="match status" value="1"/>
</dbReference>